<evidence type="ECO:0000313" key="1">
    <source>
        <dbReference type="EMBL" id="CAG8739194.1"/>
    </source>
</evidence>
<evidence type="ECO:0000313" key="2">
    <source>
        <dbReference type="Proteomes" id="UP000789525"/>
    </source>
</evidence>
<feature type="non-terminal residue" evidence="1">
    <location>
        <position position="48"/>
    </location>
</feature>
<dbReference type="Proteomes" id="UP000789525">
    <property type="component" value="Unassembled WGS sequence"/>
</dbReference>
<name>A0ACA9QC61_9GLOM</name>
<protein>
    <submittedName>
        <fullName evidence="1">5288_t:CDS:1</fullName>
    </submittedName>
</protein>
<reference evidence="1" key="1">
    <citation type="submission" date="2021-06" db="EMBL/GenBank/DDBJ databases">
        <authorList>
            <person name="Kallberg Y."/>
            <person name="Tangrot J."/>
            <person name="Rosling A."/>
        </authorList>
    </citation>
    <scope>NUCLEOTIDE SEQUENCE</scope>
    <source>
        <strain evidence="1">CL356</strain>
    </source>
</reference>
<proteinExistence type="predicted"/>
<organism evidence="1 2">
    <name type="scientific">Acaulospora colombiana</name>
    <dbReference type="NCBI Taxonomy" id="27376"/>
    <lineage>
        <taxon>Eukaryota</taxon>
        <taxon>Fungi</taxon>
        <taxon>Fungi incertae sedis</taxon>
        <taxon>Mucoromycota</taxon>
        <taxon>Glomeromycotina</taxon>
        <taxon>Glomeromycetes</taxon>
        <taxon>Diversisporales</taxon>
        <taxon>Acaulosporaceae</taxon>
        <taxon>Acaulospora</taxon>
    </lineage>
</organism>
<comment type="caution">
    <text evidence="1">The sequence shown here is derived from an EMBL/GenBank/DDBJ whole genome shotgun (WGS) entry which is preliminary data.</text>
</comment>
<sequence length="48" mass="5273">TRDGFNPQTFWDKCHGHANTVLVLRVEGTGEIIGGYNPVAWDKRTGGT</sequence>
<gene>
    <name evidence="1" type="ORF">ACOLOM_LOCUS12079</name>
</gene>
<dbReference type="EMBL" id="CAJVPT010046983">
    <property type="protein sequence ID" value="CAG8739194.1"/>
    <property type="molecule type" value="Genomic_DNA"/>
</dbReference>
<accession>A0ACA9QC61</accession>
<feature type="non-terminal residue" evidence="1">
    <location>
        <position position="1"/>
    </location>
</feature>
<keyword evidence="2" id="KW-1185">Reference proteome</keyword>